<dbReference type="AlphaFoldDB" id="A0A9P6WLR5"/>
<accession>A0A9P6WLR5</accession>
<protein>
    <submittedName>
        <fullName evidence="1">Uncharacterized protein</fullName>
    </submittedName>
</protein>
<proteinExistence type="predicted"/>
<organism evidence="1 2">
    <name type="scientific">Pichia californica</name>
    <dbReference type="NCBI Taxonomy" id="460514"/>
    <lineage>
        <taxon>Eukaryota</taxon>
        <taxon>Fungi</taxon>
        <taxon>Dikarya</taxon>
        <taxon>Ascomycota</taxon>
        <taxon>Saccharomycotina</taxon>
        <taxon>Pichiomycetes</taxon>
        <taxon>Pichiales</taxon>
        <taxon>Pichiaceae</taxon>
        <taxon>Pichia</taxon>
    </lineage>
</organism>
<gene>
    <name evidence="1" type="ORF">C6P40_004987</name>
</gene>
<reference evidence="1" key="1">
    <citation type="submission" date="2020-11" db="EMBL/GenBank/DDBJ databases">
        <title>Kefir isolates.</title>
        <authorList>
            <person name="Marcisauskas S."/>
            <person name="Kim Y."/>
            <person name="Blasche S."/>
        </authorList>
    </citation>
    <scope>NUCLEOTIDE SEQUENCE</scope>
    <source>
        <strain evidence="1">Olga-1</strain>
    </source>
</reference>
<name>A0A9P6WLR5_9ASCO</name>
<evidence type="ECO:0000313" key="2">
    <source>
        <dbReference type="Proteomes" id="UP000697127"/>
    </source>
</evidence>
<comment type="caution">
    <text evidence="1">The sequence shown here is derived from an EMBL/GenBank/DDBJ whole genome shotgun (WGS) entry which is preliminary data.</text>
</comment>
<evidence type="ECO:0000313" key="1">
    <source>
        <dbReference type="EMBL" id="KAG0689451.1"/>
    </source>
</evidence>
<dbReference type="EMBL" id="PUHW01000079">
    <property type="protein sequence ID" value="KAG0689451.1"/>
    <property type="molecule type" value="Genomic_DNA"/>
</dbReference>
<sequence>MIEKITETHIQQLASKYEDLKTPDGFTLKNSPLYNRIKKMFPNFLLYEKVLKYYPLLIDTDRSVSSLTFTTASQLEQLKIFPCISSIKIELAKLYDIQQVLKVNRINYSSWADAIKLHCIHPTLQNDVKHFTEYDQLLTYFLQKFNLEFYEKCLLSIATNIYWDNTRVNKYNIKDYGYKRWIEYTYNTAFESVAINSIKQHMIISLPPHVHEEINNSFTLGNLLVLSFQFPDLCIYYTDAYTELDNLLGVSIR</sequence>
<dbReference type="Proteomes" id="UP000697127">
    <property type="component" value="Unassembled WGS sequence"/>
</dbReference>
<keyword evidence="2" id="KW-1185">Reference proteome</keyword>